<dbReference type="Pfam" id="PF01108">
    <property type="entry name" value="Tissue_fac"/>
    <property type="match status" value="1"/>
</dbReference>
<evidence type="ECO:0000259" key="2">
    <source>
        <dbReference type="Pfam" id="PF09294"/>
    </source>
</evidence>
<dbReference type="InterPro" id="IPR015373">
    <property type="entry name" value="Interferon/interleukin_rcp_dom"/>
</dbReference>
<dbReference type="Gene3D" id="2.60.40.10">
    <property type="entry name" value="Immunoglobulins"/>
    <property type="match status" value="1"/>
</dbReference>
<dbReference type="PANTHER" id="PTHR20859">
    <property type="entry name" value="INTERFERON/INTERLEUKIN RECEPTOR"/>
    <property type="match status" value="1"/>
</dbReference>
<dbReference type="Proteomes" id="UP000228934">
    <property type="component" value="Unassembled WGS sequence"/>
</dbReference>
<dbReference type="InterPro" id="IPR036116">
    <property type="entry name" value="FN3_sf"/>
</dbReference>
<evidence type="ECO:0000313" key="4">
    <source>
        <dbReference type="Proteomes" id="UP000228934"/>
    </source>
</evidence>
<gene>
    <name evidence="3" type="ORF">AB205_0051240</name>
</gene>
<keyword evidence="4" id="KW-1185">Reference proteome</keyword>
<accession>A0A2G9SH29</accession>
<sequence>MNTTLTWMPPENAEGVFYTVSYLVYGSDIWHSKLECTNITWTWCNLAHETNKNSTTYGNVTASYLNCSISEISEGFEPYHQTILTPPKINLFSTATSIVINLTHPIVDYFHIKFKYHIYLNGIHIKETETPYYIKEHLDSHTKYCITAKLSVFGRESSMSGTTCITTERGKKHIKPLWLPIVIQLKG</sequence>
<feature type="domain" description="Interferon/interleukin receptor" evidence="2">
    <location>
        <begin position="82"/>
        <end position="168"/>
    </location>
</feature>
<dbReference type="InterPro" id="IPR013783">
    <property type="entry name" value="Ig-like_fold"/>
</dbReference>
<dbReference type="GO" id="GO:0004896">
    <property type="term" value="F:cytokine receptor activity"/>
    <property type="evidence" value="ECO:0007669"/>
    <property type="project" value="TreeGrafter"/>
</dbReference>
<evidence type="ECO:0000259" key="1">
    <source>
        <dbReference type="Pfam" id="PF01108"/>
    </source>
</evidence>
<feature type="domain" description="Fibronectin type-III" evidence="1">
    <location>
        <begin position="1"/>
        <end position="62"/>
    </location>
</feature>
<evidence type="ECO:0008006" key="5">
    <source>
        <dbReference type="Google" id="ProtNLM"/>
    </source>
</evidence>
<dbReference type="InterPro" id="IPR003961">
    <property type="entry name" value="FN3_dom"/>
</dbReference>
<dbReference type="PANTHER" id="PTHR20859:SF86">
    <property type="entry name" value="INTERLEUKIN-20 RECEPTOR SUBUNIT ALPHA"/>
    <property type="match status" value="1"/>
</dbReference>
<protein>
    <recommendedName>
        <fullName evidence="5">Fibronectin type-III domain-containing protein</fullName>
    </recommendedName>
</protein>
<dbReference type="InterPro" id="IPR050650">
    <property type="entry name" value="Type-II_Cytokine-TF_Rcpt"/>
</dbReference>
<organism evidence="3 4">
    <name type="scientific">Aquarana catesbeiana</name>
    <name type="common">American bullfrog</name>
    <name type="synonym">Rana catesbeiana</name>
    <dbReference type="NCBI Taxonomy" id="8400"/>
    <lineage>
        <taxon>Eukaryota</taxon>
        <taxon>Metazoa</taxon>
        <taxon>Chordata</taxon>
        <taxon>Craniata</taxon>
        <taxon>Vertebrata</taxon>
        <taxon>Euteleostomi</taxon>
        <taxon>Amphibia</taxon>
        <taxon>Batrachia</taxon>
        <taxon>Anura</taxon>
        <taxon>Neobatrachia</taxon>
        <taxon>Ranoidea</taxon>
        <taxon>Ranidae</taxon>
        <taxon>Aquarana</taxon>
    </lineage>
</organism>
<name>A0A2G9SH29_AQUCT</name>
<dbReference type="OrthoDB" id="10007376at2759"/>
<dbReference type="SUPFAM" id="SSF49265">
    <property type="entry name" value="Fibronectin type III"/>
    <property type="match status" value="2"/>
</dbReference>
<dbReference type="Pfam" id="PF09294">
    <property type="entry name" value="Interfer-bind"/>
    <property type="match status" value="1"/>
</dbReference>
<proteinExistence type="predicted"/>
<dbReference type="AlphaFoldDB" id="A0A2G9SH29"/>
<reference evidence="4" key="1">
    <citation type="journal article" date="2017" name="Nat. Commun.">
        <title>The North American bullfrog draft genome provides insight into hormonal regulation of long noncoding RNA.</title>
        <authorList>
            <person name="Hammond S.A."/>
            <person name="Warren R.L."/>
            <person name="Vandervalk B.P."/>
            <person name="Kucuk E."/>
            <person name="Khan H."/>
            <person name="Gibb E.A."/>
            <person name="Pandoh P."/>
            <person name="Kirk H."/>
            <person name="Zhao Y."/>
            <person name="Jones M."/>
            <person name="Mungall A.J."/>
            <person name="Coope R."/>
            <person name="Pleasance S."/>
            <person name="Moore R.A."/>
            <person name="Holt R.A."/>
            <person name="Round J.M."/>
            <person name="Ohora S."/>
            <person name="Walle B.V."/>
            <person name="Veldhoen N."/>
            <person name="Helbing C.C."/>
            <person name="Birol I."/>
        </authorList>
    </citation>
    <scope>NUCLEOTIDE SEQUENCE [LARGE SCALE GENOMIC DNA]</scope>
</reference>
<dbReference type="EMBL" id="KV924766">
    <property type="protein sequence ID" value="PIO38813.1"/>
    <property type="molecule type" value="Genomic_DNA"/>
</dbReference>
<evidence type="ECO:0000313" key="3">
    <source>
        <dbReference type="EMBL" id="PIO38813.1"/>
    </source>
</evidence>
<dbReference type="GO" id="GO:0005886">
    <property type="term" value="C:plasma membrane"/>
    <property type="evidence" value="ECO:0007669"/>
    <property type="project" value="TreeGrafter"/>
</dbReference>